<keyword evidence="13" id="KW-0282">Flagellum</keyword>
<evidence type="ECO:0000256" key="2">
    <source>
        <dbReference type="ARBA" id="ARBA00004635"/>
    </source>
</evidence>
<comment type="function">
    <text evidence="1 11">Assembles around the rod to form the L-ring and probably protects the motor/basal body from shearing forces during rotation.</text>
</comment>
<comment type="subunit">
    <text evidence="4 11">The basal body constitutes a major portion of the flagellar organelle and consists of four rings (L,P,S, and M) mounted on a central rod.</text>
</comment>
<dbReference type="PROSITE" id="PS51257">
    <property type="entry name" value="PROKAR_LIPOPROTEIN"/>
    <property type="match status" value="1"/>
</dbReference>
<evidence type="ECO:0000313" key="13">
    <source>
        <dbReference type="EMBL" id="NRQ42924.1"/>
    </source>
</evidence>
<evidence type="ECO:0000256" key="10">
    <source>
        <dbReference type="ARBA" id="ARBA00023288"/>
    </source>
</evidence>
<dbReference type="NCBIfam" id="NF001304">
    <property type="entry name" value="PRK00249.1-4"/>
    <property type="match status" value="1"/>
</dbReference>
<keyword evidence="8 11" id="KW-0975">Bacterial flagellum</keyword>
<dbReference type="GO" id="GO:0003774">
    <property type="term" value="F:cytoskeletal motor activity"/>
    <property type="evidence" value="ECO:0007669"/>
    <property type="project" value="InterPro"/>
</dbReference>
<comment type="subcellular location">
    <subcellularLocation>
        <location evidence="11">Cell outer membrane</location>
        <topology evidence="11">Lipid-anchor</topology>
    </subcellularLocation>
    <subcellularLocation>
        <location evidence="11">Bacterial flagellum basal body</location>
    </subcellularLocation>
    <subcellularLocation>
        <location evidence="2">Membrane</location>
        <topology evidence="2">Lipid-anchor</topology>
    </subcellularLocation>
</comment>
<dbReference type="HAMAP" id="MF_00415">
    <property type="entry name" value="FlgH"/>
    <property type="match status" value="1"/>
</dbReference>
<comment type="similarity">
    <text evidence="3 11">Belongs to the FlgH family.</text>
</comment>
<keyword evidence="10 11" id="KW-0449">Lipoprotein</keyword>
<keyword evidence="6 11" id="KW-0472">Membrane</keyword>
<protein>
    <recommendedName>
        <fullName evidence="11">Flagellar L-ring protein</fullName>
    </recommendedName>
    <alternativeName>
        <fullName evidence="11">Basal body L-ring protein</fullName>
    </alternativeName>
</protein>
<evidence type="ECO:0000256" key="7">
    <source>
        <dbReference type="ARBA" id="ARBA00023139"/>
    </source>
</evidence>
<evidence type="ECO:0000256" key="4">
    <source>
        <dbReference type="ARBA" id="ARBA00011439"/>
    </source>
</evidence>
<feature type="chain" id="PRO_5030714936" description="Flagellar L-ring protein" evidence="12">
    <location>
        <begin position="23"/>
        <end position="224"/>
    </location>
</feature>
<keyword evidence="13" id="KW-0966">Cell projection</keyword>
<evidence type="ECO:0000256" key="5">
    <source>
        <dbReference type="ARBA" id="ARBA00022729"/>
    </source>
</evidence>
<dbReference type="GO" id="GO:0009427">
    <property type="term" value="C:bacterial-type flagellum basal body, distal rod, L ring"/>
    <property type="evidence" value="ECO:0007669"/>
    <property type="project" value="InterPro"/>
</dbReference>
<name>A0A7Y5ARV5_9GAMM</name>
<keyword evidence="13" id="KW-0969">Cilium</keyword>
<dbReference type="GO" id="GO:0009279">
    <property type="term" value="C:cell outer membrane"/>
    <property type="evidence" value="ECO:0007669"/>
    <property type="project" value="UniProtKB-SubCell"/>
</dbReference>
<evidence type="ECO:0000256" key="8">
    <source>
        <dbReference type="ARBA" id="ARBA00023143"/>
    </source>
</evidence>
<dbReference type="PRINTS" id="PR01008">
    <property type="entry name" value="FLGLRINGFLGH"/>
</dbReference>
<dbReference type="AlphaFoldDB" id="A0A7Y5ARV5"/>
<keyword evidence="14" id="KW-1185">Reference proteome</keyword>
<dbReference type="InterPro" id="IPR000527">
    <property type="entry name" value="Flag_Lring"/>
</dbReference>
<dbReference type="PANTHER" id="PTHR34933:SF1">
    <property type="entry name" value="FLAGELLAR L-RING PROTEIN"/>
    <property type="match status" value="1"/>
</dbReference>
<dbReference type="Pfam" id="PF02107">
    <property type="entry name" value="FlgH"/>
    <property type="match status" value="1"/>
</dbReference>
<evidence type="ECO:0000256" key="6">
    <source>
        <dbReference type="ARBA" id="ARBA00023136"/>
    </source>
</evidence>
<keyword evidence="5 11" id="KW-0732">Signal</keyword>
<dbReference type="GO" id="GO:0071973">
    <property type="term" value="P:bacterial-type flagellum-dependent cell motility"/>
    <property type="evidence" value="ECO:0007669"/>
    <property type="project" value="InterPro"/>
</dbReference>
<evidence type="ECO:0000313" key="14">
    <source>
        <dbReference type="Proteomes" id="UP000523161"/>
    </source>
</evidence>
<evidence type="ECO:0000256" key="1">
    <source>
        <dbReference type="ARBA" id="ARBA00002591"/>
    </source>
</evidence>
<dbReference type="PANTHER" id="PTHR34933">
    <property type="entry name" value="FLAGELLAR L-RING PROTEIN"/>
    <property type="match status" value="1"/>
</dbReference>
<gene>
    <name evidence="11 13" type="primary">flgH</name>
    <name evidence="13" type="ORF">HRH59_10200</name>
</gene>
<sequence length="224" mass="24901">MKSLYLLLCILSVVLLSGCASQPEPVHQADWEQVVAERTADEPLPSQQQGSLYNDRYMFTLYEDKRAYRVGDILTVELNERTQSSKSADSSIDKSTGINVGVPLVGNLNVAELAMELNSRSQFDGESAASQQNFLRGSITVRVTDVLPNGALAIRGEKWIKLNQGDEYIRLQGLVRPEDIDVTNRVSSQRIADARISYSGKGDLANASQPGWFTRLFNRFLNPF</sequence>
<dbReference type="EMBL" id="JABSOD010000008">
    <property type="protein sequence ID" value="NRQ42924.1"/>
    <property type="molecule type" value="Genomic_DNA"/>
</dbReference>
<accession>A0A7Y5ARV5</accession>
<evidence type="ECO:0000256" key="11">
    <source>
        <dbReference type="HAMAP-Rule" id="MF_00415"/>
    </source>
</evidence>
<proteinExistence type="inferred from homology"/>
<organism evidence="13 14">
    <name type="scientific">Rheinheimera lutimaris</name>
    <dbReference type="NCBI Taxonomy" id="2740584"/>
    <lineage>
        <taxon>Bacteria</taxon>
        <taxon>Pseudomonadati</taxon>
        <taxon>Pseudomonadota</taxon>
        <taxon>Gammaproteobacteria</taxon>
        <taxon>Chromatiales</taxon>
        <taxon>Chromatiaceae</taxon>
        <taxon>Rheinheimera</taxon>
    </lineage>
</organism>
<feature type="signal peptide" evidence="12">
    <location>
        <begin position="1"/>
        <end position="22"/>
    </location>
</feature>
<dbReference type="Proteomes" id="UP000523161">
    <property type="component" value="Unassembled WGS sequence"/>
</dbReference>
<dbReference type="RefSeq" id="WP_173501166.1">
    <property type="nucleotide sequence ID" value="NZ_JABSOD010000008.1"/>
</dbReference>
<keyword evidence="9 11" id="KW-0998">Cell outer membrane</keyword>
<evidence type="ECO:0000256" key="3">
    <source>
        <dbReference type="ARBA" id="ARBA00006929"/>
    </source>
</evidence>
<reference evidence="13 14" key="1">
    <citation type="submission" date="2020-06" db="EMBL/GenBank/DDBJ databases">
        <title>Rheinheimera sp. nov., a marine bacterium isolated from coastal.</title>
        <authorList>
            <person name="Yu Q."/>
            <person name="Qi Y."/>
            <person name="Pu J."/>
        </authorList>
    </citation>
    <scope>NUCLEOTIDE SEQUENCE [LARGE SCALE GENOMIC DNA]</scope>
    <source>
        <strain evidence="13 14">YQF-2</strain>
    </source>
</reference>
<comment type="caution">
    <text evidence="13">The sequence shown here is derived from an EMBL/GenBank/DDBJ whole genome shotgun (WGS) entry which is preliminary data.</text>
</comment>
<evidence type="ECO:0000256" key="9">
    <source>
        <dbReference type="ARBA" id="ARBA00023237"/>
    </source>
</evidence>
<evidence type="ECO:0000256" key="12">
    <source>
        <dbReference type="SAM" id="SignalP"/>
    </source>
</evidence>
<keyword evidence="7" id="KW-0564">Palmitate</keyword>